<keyword evidence="5 9" id="KW-0547">Nucleotide-binding</keyword>
<dbReference type="InterPro" id="IPR016135">
    <property type="entry name" value="UBQ-conjugating_enzyme/RWD"/>
</dbReference>
<evidence type="ECO:0000256" key="4">
    <source>
        <dbReference type="ARBA" id="ARBA00022679"/>
    </source>
</evidence>
<evidence type="ECO:0000256" key="5">
    <source>
        <dbReference type="ARBA" id="ARBA00022741"/>
    </source>
</evidence>
<dbReference type="GO" id="GO:0006511">
    <property type="term" value="P:ubiquitin-dependent protein catabolic process"/>
    <property type="evidence" value="ECO:0007669"/>
    <property type="project" value="UniProtKB-ARBA"/>
</dbReference>
<dbReference type="FunFam" id="3.10.110.10:FF:000101">
    <property type="entry name" value="Ubiquitin-conjugating enzyme E2 D2"/>
    <property type="match status" value="1"/>
</dbReference>
<keyword evidence="4" id="KW-0808">Transferase</keyword>
<name>A0A4Y2FM95_ARAVE</name>
<organism evidence="11 12">
    <name type="scientific">Araneus ventricosus</name>
    <name type="common">Orbweaver spider</name>
    <name type="synonym">Epeira ventricosa</name>
    <dbReference type="NCBI Taxonomy" id="182803"/>
    <lineage>
        <taxon>Eukaryota</taxon>
        <taxon>Metazoa</taxon>
        <taxon>Ecdysozoa</taxon>
        <taxon>Arthropoda</taxon>
        <taxon>Chelicerata</taxon>
        <taxon>Arachnida</taxon>
        <taxon>Araneae</taxon>
        <taxon>Araneomorphae</taxon>
        <taxon>Entelegynae</taxon>
        <taxon>Araneoidea</taxon>
        <taxon>Araneidae</taxon>
        <taxon>Araneus</taxon>
    </lineage>
</organism>
<dbReference type="Gene3D" id="3.10.110.10">
    <property type="entry name" value="Ubiquitin Conjugating Enzyme"/>
    <property type="match status" value="1"/>
</dbReference>
<feature type="active site" description="Glycyl thioester intermediate" evidence="8">
    <location>
        <position position="48"/>
    </location>
</feature>
<dbReference type="EMBL" id="BGPR01000999">
    <property type="protein sequence ID" value="GBM42580.1"/>
    <property type="molecule type" value="Genomic_DNA"/>
</dbReference>
<accession>A0A4Y2FM95</accession>
<dbReference type="PROSITE" id="PS50127">
    <property type="entry name" value="UBC_2"/>
    <property type="match status" value="1"/>
</dbReference>
<comment type="similarity">
    <text evidence="9">Belongs to the ubiquitin-conjugating enzyme family.</text>
</comment>
<comment type="pathway">
    <text evidence="2">Protein modification; protein ubiquitination.</text>
</comment>
<evidence type="ECO:0000313" key="12">
    <source>
        <dbReference type="Proteomes" id="UP000499080"/>
    </source>
</evidence>
<evidence type="ECO:0000256" key="1">
    <source>
        <dbReference type="ARBA" id="ARBA00000485"/>
    </source>
</evidence>
<protein>
    <recommendedName>
        <fullName evidence="3">E2 ubiquitin-conjugating enzyme</fullName>
        <ecNumber evidence="3">2.3.2.23</ecNumber>
    </recommendedName>
</protein>
<dbReference type="AlphaFoldDB" id="A0A4Y2FM95"/>
<dbReference type="SMART" id="SM00212">
    <property type="entry name" value="UBCc"/>
    <property type="match status" value="1"/>
</dbReference>
<dbReference type="GO" id="GO:0005524">
    <property type="term" value="F:ATP binding"/>
    <property type="evidence" value="ECO:0007669"/>
    <property type="project" value="UniProtKB-UniRule"/>
</dbReference>
<feature type="domain" description="UBC core" evidence="10">
    <location>
        <begin position="1"/>
        <end position="110"/>
    </location>
</feature>
<dbReference type="EC" id="2.3.2.23" evidence="3"/>
<dbReference type="InterPro" id="IPR023313">
    <property type="entry name" value="UBQ-conjugating_AS"/>
</dbReference>
<evidence type="ECO:0000256" key="7">
    <source>
        <dbReference type="ARBA" id="ARBA00022840"/>
    </source>
</evidence>
<evidence type="ECO:0000256" key="9">
    <source>
        <dbReference type="RuleBase" id="RU362109"/>
    </source>
</evidence>
<reference evidence="11 12" key="1">
    <citation type="journal article" date="2019" name="Sci. Rep.">
        <title>Orb-weaving spider Araneus ventricosus genome elucidates the spidroin gene catalogue.</title>
        <authorList>
            <person name="Kono N."/>
            <person name="Nakamura H."/>
            <person name="Ohtoshi R."/>
            <person name="Moran D.A.P."/>
            <person name="Shinohara A."/>
            <person name="Yoshida Y."/>
            <person name="Fujiwara M."/>
            <person name="Mori M."/>
            <person name="Tomita M."/>
            <person name="Arakawa K."/>
        </authorList>
    </citation>
    <scope>NUCLEOTIDE SEQUENCE [LARGE SCALE GENOMIC DNA]</scope>
</reference>
<dbReference type="GO" id="GO:0061631">
    <property type="term" value="F:ubiquitin conjugating enzyme activity"/>
    <property type="evidence" value="ECO:0007669"/>
    <property type="project" value="UniProtKB-EC"/>
</dbReference>
<keyword evidence="12" id="KW-1185">Reference proteome</keyword>
<evidence type="ECO:0000259" key="10">
    <source>
        <dbReference type="PROSITE" id="PS50127"/>
    </source>
</evidence>
<dbReference type="PANTHER" id="PTHR24068">
    <property type="entry name" value="UBIQUITIN-CONJUGATING ENZYME E2"/>
    <property type="match status" value="1"/>
</dbReference>
<evidence type="ECO:0000256" key="6">
    <source>
        <dbReference type="ARBA" id="ARBA00022786"/>
    </source>
</evidence>
<dbReference type="Proteomes" id="UP000499080">
    <property type="component" value="Unassembled WGS sequence"/>
</dbReference>
<dbReference type="InterPro" id="IPR000608">
    <property type="entry name" value="UBC"/>
</dbReference>
<dbReference type="OrthoDB" id="9973183at2759"/>
<comment type="caution">
    <text evidence="11">The sequence shown here is derived from an EMBL/GenBank/DDBJ whole genome shotgun (WGS) entry which is preliminary data.</text>
</comment>
<evidence type="ECO:0000256" key="8">
    <source>
        <dbReference type="PROSITE-ProRule" id="PRU10133"/>
    </source>
</evidence>
<keyword evidence="6 9" id="KW-0833">Ubl conjugation pathway</keyword>
<evidence type="ECO:0000256" key="2">
    <source>
        <dbReference type="ARBA" id="ARBA00004906"/>
    </source>
</evidence>
<evidence type="ECO:0000256" key="3">
    <source>
        <dbReference type="ARBA" id="ARBA00012486"/>
    </source>
</evidence>
<comment type="catalytic activity">
    <reaction evidence="1">
        <text>S-ubiquitinyl-[E1 ubiquitin-activating enzyme]-L-cysteine + [E2 ubiquitin-conjugating enzyme]-L-cysteine = [E1 ubiquitin-activating enzyme]-L-cysteine + S-ubiquitinyl-[E2 ubiquitin-conjugating enzyme]-L-cysteine.</text>
        <dbReference type="EC" id="2.3.2.23"/>
    </reaction>
</comment>
<evidence type="ECO:0000313" key="11">
    <source>
        <dbReference type="EMBL" id="GBM42580.1"/>
    </source>
</evidence>
<dbReference type="Pfam" id="PF00179">
    <property type="entry name" value="UQ_con"/>
    <property type="match status" value="1"/>
</dbReference>
<sequence>MGPKNSPYEGGVFALDIRFPRNYPMKPPMVIFTTKVYHPNIDDRGSICLDILHSEWSPALTVPKLLLSICSLLTDPNTDHCLVPELARLYRNDRQKYNDLAKKWTKKYAM</sequence>
<proteinExistence type="inferred from homology"/>
<dbReference type="SUPFAM" id="SSF54495">
    <property type="entry name" value="UBC-like"/>
    <property type="match status" value="1"/>
</dbReference>
<keyword evidence="7 9" id="KW-0067">ATP-binding</keyword>
<dbReference type="PROSITE" id="PS00183">
    <property type="entry name" value="UBC_1"/>
    <property type="match status" value="1"/>
</dbReference>
<gene>
    <name evidence="11" type="primary">eff_9</name>
    <name evidence="11" type="ORF">AVEN_183861_1</name>
</gene>